<reference evidence="2 3" key="1">
    <citation type="submission" date="2013-12" db="EMBL/GenBank/DDBJ databases">
        <title>Ecological redundancy of diverse viral populations within a natural community.</title>
        <authorList>
            <person name="Gregory A.C."/>
            <person name="LaButti K."/>
            <person name="Copeland A."/>
            <person name="Woyke T."/>
            <person name="Sullivan M.B."/>
        </authorList>
    </citation>
    <scope>NUCLEOTIDE SEQUENCE [LARGE SCALE GENOMIC DNA]</scope>
    <source>
        <strain evidence="2">Syn7803US23</strain>
    </source>
</reference>
<evidence type="ECO:0000313" key="2">
    <source>
        <dbReference type="EMBL" id="AIX28532.1"/>
    </source>
</evidence>
<evidence type="ECO:0000313" key="3">
    <source>
        <dbReference type="Proteomes" id="UP000185285"/>
    </source>
</evidence>
<accession>A0A0E3HLK5</accession>
<gene>
    <name evidence="2" type="ORF">Syn7803US23_188</name>
</gene>
<name>A0A0E3HLK5_9CAUD</name>
<protein>
    <recommendedName>
        <fullName evidence="1">C1q domain-containing protein</fullName>
    </recommendedName>
</protein>
<dbReference type="InterPro" id="IPR008983">
    <property type="entry name" value="Tumour_necrosis_fac-like_dom"/>
</dbReference>
<dbReference type="Gene3D" id="2.60.120.40">
    <property type="match status" value="1"/>
</dbReference>
<sequence>MAIVFPASPTLNDTFTEGSITYKCVQVNPNKWIGLGVTPADRLVEGSNKLEIDGSNNLVWAGNNVGIGIDNPSGNLHVGSGSGQAPANSAKNIVIDGSGAVGMGILFGTSANTAYGNIYWGNSTDGSADGRITYFGSTYATAGDRQAMVFRTAGSEKLRITSDGHLKIPYQPRFLAYGTSSSPQTTSGSFTWDTFTTTRFNVGGHFSTTTKVFTAPTAGCYAFGSNCRIDSGDIGYFRLILSVNGSSDDNQQGHSIRNTDTGSAAFHSQSVTALYELNAGDTVKVLVEANSDSSWVMQSESQFWGYLVG</sequence>
<dbReference type="EMBL" id="KJ019089">
    <property type="protein sequence ID" value="AIX28532.1"/>
    <property type="molecule type" value="Genomic_DNA"/>
</dbReference>
<organism evidence="2 3">
    <name type="scientific">Synechococcus phage ACG-2014j</name>
    <dbReference type="NCBI Taxonomy" id="1493514"/>
    <lineage>
        <taxon>Viruses</taxon>
        <taxon>Duplodnaviria</taxon>
        <taxon>Heunggongvirae</taxon>
        <taxon>Uroviricota</taxon>
        <taxon>Caudoviricetes</taxon>
        <taxon>Pantevenvirales</taxon>
        <taxon>Kyanoviridae</taxon>
        <taxon>Potamoivirus</taxon>
        <taxon>Potamoivirus tusconj</taxon>
    </lineage>
</organism>
<keyword evidence="3" id="KW-1185">Reference proteome</keyword>
<dbReference type="PROSITE" id="PS50871">
    <property type="entry name" value="C1Q"/>
    <property type="match status" value="1"/>
</dbReference>
<evidence type="ECO:0000259" key="1">
    <source>
        <dbReference type="PROSITE" id="PS50871"/>
    </source>
</evidence>
<dbReference type="SUPFAM" id="SSF49842">
    <property type="entry name" value="TNF-like"/>
    <property type="match status" value="1"/>
</dbReference>
<proteinExistence type="predicted"/>
<dbReference type="InterPro" id="IPR001073">
    <property type="entry name" value="C1q_dom"/>
</dbReference>
<dbReference type="Pfam" id="PF00386">
    <property type="entry name" value="C1q"/>
    <property type="match status" value="1"/>
</dbReference>
<dbReference type="Proteomes" id="UP000185285">
    <property type="component" value="Segment"/>
</dbReference>
<feature type="domain" description="C1q" evidence="1">
    <location>
        <begin position="169"/>
        <end position="309"/>
    </location>
</feature>